<evidence type="ECO:0000313" key="1">
    <source>
        <dbReference type="EMBL" id="KAJ4728566.1"/>
    </source>
</evidence>
<accession>A0ACC1YYM1</accession>
<evidence type="ECO:0000313" key="2">
    <source>
        <dbReference type="Proteomes" id="UP001164539"/>
    </source>
</evidence>
<reference evidence="1 2" key="1">
    <citation type="journal article" date="2023" name="Science">
        <title>Complex scaffold remodeling in plant triterpene biosynthesis.</title>
        <authorList>
            <person name="De La Pena R."/>
            <person name="Hodgson H."/>
            <person name="Liu J.C."/>
            <person name="Stephenson M.J."/>
            <person name="Martin A.C."/>
            <person name="Owen C."/>
            <person name="Harkess A."/>
            <person name="Leebens-Mack J."/>
            <person name="Jimenez L.E."/>
            <person name="Osbourn A."/>
            <person name="Sattely E.S."/>
        </authorList>
    </citation>
    <scope>NUCLEOTIDE SEQUENCE [LARGE SCALE GENOMIC DNA]</scope>
    <source>
        <strain evidence="2">cv. JPN11</strain>
        <tissue evidence="1">Leaf</tissue>
    </source>
</reference>
<gene>
    <name evidence="1" type="ORF">OWV82_001475</name>
</gene>
<keyword evidence="2" id="KW-1185">Reference proteome</keyword>
<name>A0ACC1YYM1_MELAZ</name>
<sequence>MGYEDDPYRDEDGEPLMDFDDIRSDPEQSPEHHQNDILDDFEDDIGDLPTRERSQTPVYNNEKSKPRKRLVKKGAKESGSAPSLVDEREDVDDEEDNIIGDDFEREMEERKRKKWGKEGKEKKRLKVEKKLGSGAKGSGSKSGKTGNIKDSDKMLNEMWNAVAPSGDSEDDQEGVRTVDDDNFIDDSGVDPNDRYGSDNELRFAHDAPQAEEDDEDEEIKELFKMGKKRKKNEKSPAEIALLVENVMAELEVTAEEDAELNRQGKPAINKLKKLSLLTEVLSKKQLQQEFLDHGVLTLLKNWLEPLPDGSLPNINIRAAVLRILTDFPIDLEQYDRREQLKKSGLGKVIMFLSRSDEETTSNRRLAKDLVDKWSRPIFNKSTRFEDMKNVDDDRVPFRRQSVKKPANRAAVMESRDGDFDDLVISRERKSGQSSSGQHASRSESSRQFTTRPEAAPLDFVVRPQSKIDPDEIRARGKQIMQDQRRMKMNKKLQQLKAPRKKQLQATKLSVEGRGMLKYL</sequence>
<proteinExistence type="predicted"/>
<organism evidence="1 2">
    <name type="scientific">Melia azedarach</name>
    <name type="common">Chinaberry tree</name>
    <dbReference type="NCBI Taxonomy" id="155640"/>
    <lineage>
        <taxon>Eukaryota</taxon>
        <taxon>Viridiplantae</taxon>
        <taxon>Streptophyta</taxon>
        <taxon>Embryophyta</taxon>
        <taxon>Tracheophyta</taxon>
        <taxon>Spermatophyta</taxon>
        <taxon>Magnoliopsida</taxon>
        <taxon>eudicotyledons</taxon>
        <taxon>Gunneridae</taxon>
        <taxon>Pentapetalae</taxon>
        <taxon>rosids</taxon>
        <taxon>malvids</taxon>
        <taxon>Sapindales</taxon>
        <taxon>Meliaceae</taxon>
        <taxon>Melia</taxon>
    </lineage>
</organism>
<dbReference type="Proteomes" id="UP001164539">
    <property type="component" value="Chromosome 1"/>
</dbReference>
<comment type="caution">
    <text evidence="1">The sequence shown here is derived from an EMBL/GenBank/DDBJ whole genome shotgun (WGS) entry which is preliminary data.</text>
</comment>
<dbReference type="EMBL" id="CM051394">
    <property type="protein sequence ID" value="KAJ4728566.1"/>
    <property type="molecule type" value="Genomic_DNA"/>
</dbReference>
<protein>
    <submittedName>
        <fullName evidence="1">Transcription factor IWS1-like</fullName>
    </submittedName>
</protein>